<protein>
    <submittedName>
        <fullName evidence="4">Thymidylate synthase</fullName>
    </submittedName>
</protein>
<dbReference type="GO" id="GO:0005829">
    <property type="term" value="C:cytosol"/>
    <property type="evidence" value="ECO:0007669"/>
    <property type="project" value="TreeGrafter"/>
</dbReference>
<dbReference type="Proteomes" id="UP000321332">
    <property type="component" value="Chromosome"/>
</dbReference>
<dbReference type="GeneID" id="61186485"/>
<evidence type="ECO:0000256" key="2">
    <source>
        <dbReference type="ARBA" id="ARBA00022679"/>
    </source>
</evidence>
<name>A0AAE6M316_LEUCA</name>
<dbReference type="SUPFAM" id="SSF55831">
    <property type="entry name" value="Thymidylate synthase/dCMP hydroxymethylase"/>
    <property type="match status" value="1"/>
</dbReference>
<dbReference type="AlphaFoldDB" id="A0AAE6M316"/>
<dbReference type="InterPro" id="IPR036926">
    <property type="entry name" value="Thymidate_synth/dCMP_Mease_sf"/>
</dbReference>
<dbReference type="InterPro" id="IPR023451">
    <property type="entry name" value="Thymidate_synth/dCMP_Mease_dom"/>
</dbReference>
<evidence type="ECO:0000313" key="4">
    <source>
        <dbReference type="EMBL" id="QEA32988.1"/>
    </source>
</evidence>
<dbReference type="RefSeq" id="WP_014974089.1">
    <property type="nucleotide sequence ID" value="NZ_BPKR01000003.1"/>
</dbReference>
<evidence type="ECO:0000256" key="1">
    <source>
        <dbReference type="ARBA" id="ARBA00022603"/>
    </source>
</evidence>
<dbReference type="GO" id="GO:0032259">
    <property type="term" value="P:methylation"/>
    <property type="evidence" value="ECO:0007669"/>
    <property type="project" value="UniProtKB-KW"/>
</dbReference>
<dbReference type="Gene3D" id="3.30.572.10">
    <property type="entry name" value="Thymidylate synthase/dCMP hydroxymethylase domain"/>
    <property type="match status" value="1"/>
</dbReference>
<organism evidence="4 5">
    <name type="scientific">Leuconostoc carnosum</name>
    <dbReference type="NCBI Taxonomy" id="1252"/>
    <lineage>
        <taxon>Bacteria</taxon>
        <taxon>Bacillati</taxon>
        <taxon>Bacillota</taxon>
        <taxon>Bacilli</taxon>
        <taxon>Lactobacillales</taxon>
        <taxon>Lactobacillaceae</taxon>
        <taxon>Leuconostoc</taxon>
    </lineage>
</organism>
<keyword evidence="1" id="KW-0489">Methyltransferase</keyword>
<dbReference type="PANTHER" id="PTHR11548">
    <property type="entry name" value="THYMIDYLATE SYNTHASE 1"/>
    <property type="match status" value="1"/>
</dbReference>
<dbReference type="EMBL" id="CP042374">
    <property type="protein sequence ID" value="QEA32988.1"/>
    <property type="molecule type" value="Genomic_DNA"/>
</dbReference>
<sequence length="326" mass="38761">MTTYETFDDAYVSVLADIYHHPEYFNEPRGFSSREKLAVNFKINQPTQRVVYSRKRKTNIIFNFAEALWYITGNNSLDYISYYNQRMPDYSMDGQTLTGTAYGTKLFHFGEGNLNQWQNVKKILLQDPDSKRAVMQIFDATELTIERNLDVSCTLGLQFFVRNGRLDMVSYMRANDAFRGIVSDVFSFTLIQELMARDLHLEVGHYYHNVGTMHIYEPDNQWVKHVLAEERYDTFELPKMPNEENWQMINTLMYYEEKLRNNKLLMDWQAIQQTGLSPYWQQILALFSIYQMIHYHQKIDRILFQKLLPVYQYLMINKWPTVLAGI</sequence>
<dbReference type="InterPro" id="IPR045097">
    <property type="entry name" value="Thymidate_synth/dCMP_Mease"/>
</dbReference>
<gene>
    <name evidence="4" type="ORF">FGL89_01935</name>
</gene>
<dbReference type="CDD" id="cd00351">
    <property type="entry name" value="TS_Pyrimidine_HMase"/>
    <property type="match status" value="1"/>
</dbReference>
<proteinExistence type="predicted"/>
<evidence type="ECO:0000259" key="3">
    <source>
        <dbReference type="Pfam" id="PF00303"/>
    </source>
</evidence>
<dbReference type="GO" id="GO:0006231">
    <property type="term" value="P:dTMP biosynthetic process"/>
    <property type="evidence" value="ECO:0007669"/>
    <property type="project" value="TreeGrafter"/>
</dbReference>
<feature type="domain" description="Thymidylate synthase/dCMP hydroxymethylase" evidence="3">
    <location>
        <begin position="10"/>
        <end position="242"/>
    </location>
</feature>
<accession>A0AAE6M316</accession>
<dbReference type="Pfam" id="PF00303">
    <property type="entry name" value="Thymidylat_synt"/>
    <property type="match status" value="1"/>
</dbReference>
<evidence type="ECO:0000313" key="5">
    <source>
        <dbReference type="Proteomes" id="UP000321332"/>
    </source>
</evidence>
<dbReference type="OMA" id="SNDAFMG"/>
<keyword evidence="2" id="KW-0808">Transferase</keyword>
<reference evidence="4 5" key="1">
    <citation type="submission" date="2019-06" db="EMBL/GenBank/DDBJ databases">
        <title>Genome analyses of bacteria isolated from kimchi.</title>
        <authorList>
            <person name="Lee S."/>
            <person name="Ahn S."/>
            <person name="Roh S."/>
        </authorList>
    </citation>
    <scope>NUCLEOTIDE SEQUENCE [LARGE SCALE GENOMIC DNA]</scope>
    <source>
        <strain evidence="4 5">CBA3620</strain>
    </source>
</reference>
<dbReference type="PANTHER" id="PTHR11548:SF9">
    <property type="entry name" value="THYMIDYLATE SYNTHASE"/>
    <property type="match status" value="1"/>
</dbReference>
<dbReference type="GO" id="GO:0004799">
    <property type="term" value="F:thymidylate synthase activity"/>
    <property type="evidence" value="ECO:0007669"/>
    <property type="project" value="TreeGrafter"/>
</dbReference>